<protein>
    <recommendedName>
        <fullName evidence="5">TIGR02186 family protein</fullName>
    </recommendedName>
</protein>
<organism evidence="3 4">
    <name type="scientific">Neorickettsia findlayensis</name>
    <dbReference type="NCBI Taxonomy" id="2686014"/>
    <lineage>
        <taxon>Bacteria</taxon>
        <taxon>Pseudomonadati</taxon>
        <taxon>Pseudomonadota</taxon>
        <taxon>Alphaproteobacteria</taxon>
        <taxon>Rickettsiales</taxon>
        <taxon>Anaplasmataceae</taxon>
        <taxon>Neorickettsia</taxon>
    </lineage>
</organism>
<evidence type="ECO:0000256" key="2">
    <source>
        <dbReference type="SAM" id="SignalP"/>
    </source>
</evidence>
<dbReference type="Pfam" id="PF09608">
    <property type="entry name" value="Alph_Pro_TM"/>
    <property type="match status" value="1"/>
</dbReference>
<reference evidence="3 4" key="1">
    <citation type="journal article" date="2020" name="MBio">
        <title>Erratum for Teymournejad et al., 'Isolation and Molecular Analysis of a Novel Neorickettsia Species That Causes Potomac Horse Fever'.</title>
        <authorList>
            <person name="Teymournejad O."/>
            <person name="Lin M."/>
            <person name="Bekebrede H."/>
            <person name="Kamr A."/>
            <person name="Toribio R.E."/>
            <person name="Arroyo L.G."/>
            <person name="Baird J.D."/>
            <person name="Rikihisa Y."/>
        </authorList>
    </citation>
    <scope>NUCLEOTIDE SEQUENCE [LARGE SCALE GENOMIC DNA]</scope>
    <source>
        <strain evidence="3 4">Fin17</strain>
    </source>
</reference>
<dbReference type="Proteomes" id="UP000464912">
    <property type="component" value="Chromosome"/>
</dbReference>
<feature type="transmembrane region" description="Helical" evidence="1">
    <location>
        <begin position="212"/>
        <end position="232"/>
    </location>
</feature>
<evidence type="ECO:0000256" key="1">
    <source>
        <dbReference type="SAM" id="Phobius"/>
    </source>
</evidence>
<keyword evidence="1" id="KW-1133">Transmembrane helix</keyword>
<dbReference type="AlphaFoldDB" id="A0A6P1G983"/>
<sequence length="251" mass="28147">MIVTIKRFFVFAVFCLLPCKVSGFSVIADLSPNRVEIHSKFTGKKILVFGAIMEKADNIIVIVHGPKKDIAVHKKIRIFGLWTNGAKVEIKMVPLFFSFSSSNQRYDEVDRVFHGEFTPFSHLLSSSREMSAFAESRVGESLYQFDNKIELINERLFRGNIFLPSNVPKGQYVVEVLALKENRIIGIEVMPLLIVKTGLDGRIFELSHSRPLFYALTAVIGALVIGWAGFILPRTARTLLKSKGEGSKLPS</sequence>
<keyword evidence="1" id="KW-0812">Transmembrane</keyword>
<evidence type="ECO:0000313" key="3">
    <source>
        <dbReference type="EMBL" id="QHD65027.1"/>
    </source>
</evidence>
<proteinExistence type="predicted"/>
<keyword evidence="1" id="KW-0472">Membrane</keyword>
<accession>A0A6P1G983</accession>
<dbReference type="InterPro" id="IPR019088">
    <property type="entry name" value="CHP02186-rel_TM"/>
</dbReference>
<feature type="chain" id="PRO_5026898453" description="TIGR02186 family protein" evidence="2">
    <location>
        <begin position="28"/>
        <end position="251"/>
    </location>
</feature>
<dbReference type="EMBL" id="CP047224">
    <property type="protein sequence ID" value="QHD65027.1"/>
    <property type="molecule type" value="Genomic_DNA"/>
</dbReference>
<feature type="signal peptide" evidence="2">
    <location>
        <begin position="1"/>
        <end position="27"/>
    </location>
</feature>
<dbReference type="KEGG" id="nef:GP480_00930"/>
<reference evidence="3 4" key="2">
    <citation type="journal article" date="2020" name="MBio">
        <title>Isolation and Molecular Analysis of a Novel Neorickettsia Species That Causes Potomac Horse Fever.</title>
        <authorList>
            <person name="Teymournejad O."/>
            <person name="Lin M."/>
            <person name="Bekebrede H."/>
            <person name="Kamr A."/>
            <person name="Toribio R.E."/>
            <person name="Arroyo L.G."/>
            <person name="Baird J.D."/>
            <person name="Rikihisa Y."/>
        </authorList>
    </citation>
    <scope>NUCLEOTIDE SEQUENCE [LARGE SCALE GENOMIC DNA]</scope>
    <source>
        <strain evidence="3 4">Fin17</strain>
    </source>
</reference>
<evidence type="ECO:0000313" key="4">
    <source>
        <dbReference type="Proteomes" id="UP000464912"/>
    </source>
</evidence>
<keyword evidence="4" id="KW-1185">Reference proteome</keyword>
<name>A0A6P1G983_9RICK</name>
<keyword evidence="2" id="KW-0732">Signal</keyword>
<gene>
    <name evidence="3" type="ORF">GP480_00930</name>
</gene>
<evidence type="ECO:0008006" key="5">
    <source>
        <dbReference type="Google" id="ProtNLM"/>
    </source>
</evidence>